<evidence type="ECO:0000256" key="2">
    <source>
        <dbReference type="ARBA" id="ARBA00023315"/>
    </source>
</evidence>
<dbReference type="Proteomes" id="UP000595064">
    <property type="component" value="Chromosome"/>
</dbReference>
<sequence>MGTDIYVSTLTADLEQQFIDAVGQSRKLHAPWVSPPSTAQEFQGYLARVQEPSGAAFVIWEWRSDGFAGVVQITNILMDPFRSAHIDFFAFSGFEGKGLMKEGLAHVVKQVFRTSKLHRLEANIQPENKAAIALVKSCGFKLEGLSPAFMKVGGRWRDHERWALLSA</sequence>
<dbReference type="KEGG" id="dla:I6G47_03745"/>
<organism evidence="5 6">
    <name type="scientific">Delftia lacustris</name>
    <dbReference type="NCBI Taxonomy" id="558537"/>
    <lineage>
        <taxon>Bacteria</taxon>
        <taxon>Pseudomonadati</taxon>
        <taxon>Pseudomonadota</taxon>
        <taxon>Betaproteobacteria</taxon>
        <taxon>Burkholderiales</taxon>
        <taxon>Comamonadaceae</taxon>
        <taxon>Delftia</taxon>
    </lineage>
</organism>
<dbReference type="RefSeq" id="WP_016447197.1">
    <property type="nucleotide sequence ID" value="NZ_AP025556.1"/>
</dbReference>
<gene>
    <name evidence="5" type="ORF">I6G47_03745</name>
</gene>
<dbReference type="PANTHER" id="PTHR43792:SF8">
    <property type="entry name" value="[RIBOSOMAL PROTEIN US5]-ALANINE N-ACETYLTRANSFERASE"/>
    <property type="match status" value="1"/>
</dbReference>
<dbReference type="EMBL" id="CP065748">
    <property type="protein sequence ID" value="QPS82212.1"/>
    <property type="molecule type" value="Genomic_DNA"/>
</dbReference>
<dbReference type="Pfam" id="PF13302">
    <property type="entry name" value="Acetyltransf_3"/>
    <property type="match status" value="1"/>
</dbReference>
<dbReference type="AlphaFoldDB" id="A0A7T2YUK2"/>
<reference evidence="5 6" key="1">
    <citation type="submission" date="2020-12" db="EMBL/GenBank/DDBJ databases">
        <title>FDA dAtabase for Regulatory Grade micrObial Sequences (FDA-ARGOS): Supporting development and validation of Infectious Disease Dx tests.</title>
        <authorList>
            <person name="Sproer C."/>
            <person name="Gronow S."/>
            <person name="Severitt S."/>
            <person name="Schroder I."/>
            <person name="Tallon L."/>
            <person name="Sadzewicz L."/>
            <person name="Zhao X."/>
            <person name="Boylan J."/>
            <person name="Ott S."/>
            <person name="Bowen H."/>
            <person name="Vavikolanu K."/>
            <person name="Mehta A."/>
            <person name="Aluvathingal J."/>
            <person name="Nadendla S."/>
            <person name="Lowell S."/>
            <person name="Myers T."/>
            <person name="Yan Y."/>
            <person name="Sichtig H."/>
        </authorList>
    </citation>
    <scope>NUCLEOTIDE SEQUENCE [LARGE SCALE GENOMIC DNA]</scope>
    <source>
        <strain evidence="5 6">FDAARGOS_890</strain>
    </source>
</reference>
<keyword evidence="2" id="KW-0012">Acyltransferase</keyword>
<dbReference type="GO" id="GO:0005737">
    <property type="term" value="C:cytoplasm"/>
    <property type="evidence" value="ECO:0007669"/>
    <property type="project" value="TreeGrafter"/>
</dbReference>
<dbReference type="InterPro" id="IPR000182">
    <property type="entry name" value="GNAT_dom"/>
</dbReference>
<feature type="domain" description="N-acetyltransferase" evidence="4">
    <location>
        <begin position="5"/>
        <end position="167"/>
    </location>
</feature>
<keyword evidence="1 5" id="KW-0808">Transferase</keyword>
<evidence type="ECO:0000256" key="3">
    <source>
        <dbReference type="ARBA" id="ARBA00038502"/>
    </source>
</evidence>
<evidence type="ECO:0000313" key="5">
    <source>
        <dbReference type="EMBL" id="QPS82212.1"/>
    </source>
</evidence>
<protein>
    <submittedName>
        <fullName evidence="5">GNAT family N-acetyltransferase</fullName>
    </submittedName>
</protein>
<evidence type="ECO:0000256" key="1">
    <source>
        <dbReference type="ARBA" id="ARBA00022679"/>
    </source>
</evidence>
<dbReference type="GO" id="GO:0008999">
    <property type="term" value="F:protein-N-terminal-alanine acetyltransferase activity"/>
    <property type="evidence" value="ECO:0007669"/>
    <property type="project" value="TreeGrafter"/>
</dbReference>
<dbReference type="GeneID" id="83664567"/>
<evidence type="ECO:0000313" key="6">
    <source>
        <dbReference type="Proteomes" id="UP000595064"/>
    </source>
</evidence>
<dbReference type="PROSITE" id="PS51186">
    <property type="entry name" value="GNAT"/>
    <property type="match status" value="1"/>
</dbReference>
<proteinExistence type="inferred from homology"/>
<keyword evidence="6" id="KW-1185">Reference proteome</keyword>
<comment type="similarity">
    <text evidence="3">Belongs to the acetyltransferase family. RimJ subfamily.</text>
</comment>
<dbReference type="Gene3D" id="3.40.630.30">
    <property type="match status" value="1"/>
</dbReference>
<dbReference type="SUPFAM" id="SSF55729">
    <property type="entry name" value="Acyl-CoA N-acyltransferases (Nat)"/>
    <property type="match status" value="1"/>
</dbReference>
<accession>A0A7T2YUK2</accession>
<evidence type="ECO:0000259" key="4">
    <source>
        <dbReference type="PROSITE" id="PS51186"/>
    </source>
</evidence>
<dbReference type="InterPro" id="IPR051531">
    <property type="entry name" value="N-acetyltransferase"/>
</dbReference>
<dbReference type="PANTHER" id="PTHR43792">
    <property type="entry name" value="GNAT FAMILY, PUTATIVE (AFU_ORTHOLOGUE AFUA_3G00765)-RELATED-RELATED"/>
    <property type="match status" value="1"/>
</dbReference>
<name>A0A7T2YUK2_9BURK</name>
<dbReference type="InterPro" id="IPR016181">
    <property type="entry name" value="Acyl_CoA_acyltransferase"/>
</dbReference>